<gene>
    <name evidence="1" type="ORF">CDAR_233941</name>
</gene>
<comment type="caution">
    <text evidence="1">The sequence shown here is derived from an EMBL/GenBank/DDBJ whole genome shotgun (WGS) entry which is preliminary data.</text>
</comment>
<evidence type="ECO:0000313" key="1">
    <source>
        <dbReference type="EMBL" id="GIY17027.1"/>
    </source>
</evidence>
<keyword evidence="2" id="KW-1185">Reference proteome</keyword>
<reference evidence="1 2" key="1">
    <citation type="submission" date="2021-06" db="EMBL/GenBank/DDBJ databases">
        <title>Caerostris darwini draft genome.</title>
        <authorList>
            <person name="Kono N."/>
            <person name="Arakawa K."/>
        </authorList>
    </citation>
    <scope>NUCLEOTIDE SEQUENCE [LARGE SCALE GENOMIC DNA]</scope>
</reference>
<proteinExistence type="predicted"/>
<name>A0AAV4R9E1_9ARAC</name>
<accession>A0AAV4R9E1</accession>
<organism evidence="1 2">
    <name type="scientific">Caerostris darwini</name>
    <dbReference type="NCBI Taxonomy" id="1538125"/>
    <lineage>
        <taxon>Eukaryota</taxon>
        <taxon>Metazoa</taxon>
        <taxon>Ecdysozoa</taxon>
        <taxon>Arthropoda</taxon>
        <taxon>Chelicerata</taxon>
        <taxon>Arachnida</taxon>
        <taxon>Araneae</taxon>
        <taxon>Araneomorphae</taxon>
        <taxon>Entelegynae</taxon>
        <taxon>Araneoidea</taxon>
        <taxon>Araneidae</taxon>
        <taxon>Caerostris</taxon>
    </lineage>
</organism>
<dbReference type="Proteomes" id="UP001054837">
    <property type="component" value="Unassembled WGS sequence"/>
</dbReference>
<evidence type="ECO:0000313" key="2">
    <source>
        <dbReference type="Proteomes" id="UP001054837"/>
    </source>
</evidence>
<dbReference type="EMBL" id="BPLQ01005768">
    <property type="protein sequence ID" value="GIY17027.1"/>
    <property type="molecule type" value="Genomic_DNA"/>
</dbReference>
<dbReference type="AlphaFoldDB" id="A0AAV4R9E1"/>
<protein>
    <submittedName>
        <fullName evidence="1">Uncharacterized protein</fullName>
    </submittedName>
</protein>
<sequence>MLATLKCTQRNSFEESLSIFYSARLPTDLVEKNMWAVTVHVHRPVKLKAHGSCVVQSLISAHLRRDTKTQNWASFLTGRDPRAPGDAK</sequence>